<dbReference type="EMBL" id="WBMT01000016">
    <property type="protein sequence ID" value="KAB2344319.1"/>
    <property type="molecule type" value="Genomic_DNA"/>
</dbReference>
<evidence type="ECO:0000259" key="7">
    <source>
        <dbReference type="PROSITE" id="PS50075"/>
    </source>
</evidence>
<dbReference type="GO" id="GO:0005737">
    <property type="term" value="C:cytoplasm"/>
    <property type="evidence" value="ECO:0007669"/>
    <property type="project" value="TreeGrafter"/>
</dbReference>
<dbReference type="OrthoDB" id="3671989at2"/>
<dbReference type="GO" id="GO:0003824">
    <property type="term" value="F:catalytic activity"/>
    <property type="evidence" value="ECO:0007669"/>
    <property type="project" value="InterPro"/>
</dbReference>
<dbReference type="InterPro" id="IPR025110">
    <property type="entry name" value="AMP-bd_C"/>
</dbReference>
<dbReference type="Pfam" id="PF00668">
    <property type="entry name" value="Condensation"/>
    <property type="match status" value="6"/>
</dbReference>
<keyword evidence="4" id="KW-0677">Repeat</keyword>
<dbReference type="Pfam" id="PF00501">
    <property type="entry name" value="AMP-binding"/>
    <property type="match status" value="4"/>
</dbReference>
<name>A0A6H9YM23_9ACTN</name>
<keyword evidence="3" id="KW-0597">Phosphoprotein</keyword>
<comment type="cofactor">
    <cofactor evidence="1">
        <name>pantetheine 4'-phosphate</name>
        <dbReference type="ChEBI" id="CHEBI:47942"/>
    </cofactor>
</comment>
<dbReference type="InterPro" id="IPR000873">
    <property type="entry name" value="AMP-dep_synth/lig_dom"/>
</dbReference>
<dbReference type="CDD" id="cd19543">
    <property type="entry name" value="DCL_NRPS"/>
    <property type="match status" value="2"/>
</dbReference>
<dbReference type="InterPro" id="IPR010060">
    <property type="entry name" value="NRPS_synth"/>
</dbReference>
<dbReference type="Pfam" id="PF13193">
    <property type="entry name" value="AMP-binding_C"/>
    <property type="match status" value="4"/>
</dbReference>
<dbReference type="RefSeq" id="WP_151565346.1">
    <property type="nucleotide sequence ID" value="NZ_WBMT01000016.1"/>
</dbReference>
<organism evidence="8 9">
    <name type="scientific">Actinomadura rudentiformis</name>
    <dbReference type="NCBI Taxonomy" id="359158"/>
    <lineage>
        <taxon>Bacteria</taxon>
        <taxon>Bacillati</taxon>
        <taxon>Actinomycetota</taxon>
        <taxon>Actinomycetes</taxon>
        <taxon>Streptosporangiales</taxon>
        <taxon>Thermomonosporaceae</taxon>
        <taxon>Actinomadura</taxon>
    </lineage>
</organism>
<dbReference type="InterPro" id="IPR009081">
    <property type="entry name" value="PP-bd_ACP"/>
</dbReference>
<dbReference type="InterPro" id="IPR001242">
    <property type="entry name" value="Condensation_dom"/>
</dbReference>
<dbReference type="FunFam" id="1.10.1200.10:FF:000005">
    <property type="entry name" value="Nonribosomal peptide synthetase 1"/>
    <property type="match status" value="2"/>
</dbReference>
<evidence type="ECO:0000256" key="1">
    <source>
        <dbReference type="ARBA" id="ARBA00001957"/>
    </source>
</evidence>
<keyword evidence="9" id="KW-1185">Reference proteome</keyword>
<dbReference type="InterPro" id="IPR023213">
    <property type="entry name" value="CAT-like_dom_sf"/>
</dbReference>
<dbReference type="Gene3D" id="3.30.559.30">
    <property type="entry name" value="Nonribosomal peptide synthetase, condensation domain"/>
    <property type="match status" value="6"/>
</dbReference>
<dbReference type="GO" id="GO:0008610">
    <property type="term" value="P:lipid biosynthetic process"/>
    <property type="evidence" value="ECO:0007669"/>
    <property type="project" value="UniProtKB-ARBA"/>
</dbReference>
<dbReference type="Gene3D" id="3.30.559.10">
    <property type="entry name" value="Chloramphenicol acetyltransferase-like domain"/>
    <property type="match status" value="6"/>
</dbReference>
<evidence type="ECO:0000256" key="3">
    <source>
        <dbReference type="ARBA" id="ARBA00022553"/>
    </source>
</evidence>
<keyword evidence="2" id="KW-0596">Phosphopantetheine</keyword>
<comment type="caution">
    <text evidence="8">The sequence shown here is derived from an EMBL/GenBank/DDBJ whole genome shotgun (WGS) entry which is preliminary data.</text>
</comment>
<dbReference type="FunFam" id="3.30.300.30:FF:000015">
    <property type="entry name" value="Nonribosomal peptide synthase SidD"/>
    <property type="match status" value="2"/>
</dbReference>
<protein>
    <submittedName>
        <fullName evidence="8">Amino acid adenylation domain-containing protein</fullName>
    </submittedName>
</protein>
<evidence type="ECO:0000313" key="9">
    <source>
        <dbReference type="Proteomes" id="UP000468735"/>
    </source>
</evidence>
<dbReference type="Gene3D" id="3.30.300.30">
    <property type="match status" value="4"/>
</dbReference>
<dbReference type="InterPro" id="IPR010071">
    <property type="entry name" value="AA_adenyl_dom"/>
</dbReference>
<dbReference type="GO" id="GO:0031177">
    <property type="term" value="F:phosphopantetheine binding"/>
    <property type="evidence" value="ECO:0007669"/>
    <property type="project" value="InterPro"/>
</dbReference>
<evidence type="ECO:0000313" key="8">
    <source>
        <dbReference type="EMBL" id="KAB2344319.1"/>
    </source>
</evidence>
<evidence type="ECO:0000256" key="4">
    <source>
        <dbReference type="ARBA" id="ARBA00022737"/>
    </source>
</evidence>
<dbReference type="GO" id="GO:0044550">
    <property type="term" value="P:secondary metabolite biosynthetic process"/>
    <property type="evidence" value="ECO:0007669"/>
    <property type="project" value="TreeGrafter"/>
</dbReference>
<feature type="domain" description="Carrier" evidence="7">
    <location>
        <begin position="2443"/>
        <end position="2516"/>
    </location>
</feature>
<feature type="domain" description="Carrier" evidence="7">
    <location>
        <begin position="968"/>
        <end position="1042"/>
    </location>
</feature>
<feature type="region of interest" description="Disordered" evidence="6">
    <location>
        <begin position="949"/>
        <end position="969"/>
    </location>
</feature>
<evidence type="ECO:0000256" key="5">
    <source>
        <dbReference type="ARBA" id="ARBA00023194"/>
    </source>
</evidence>
<dbReference type="Pfam" id="PF00550">
    <property type="entry name" value="PP-binding"/>
    <property type="match status" value="4"/>
</dbReference>
<feature type="domain" description="Carrier" evidence="7">
    <location>
        <begin position="3527"/>
        <end position="3602"/>
    </location>
</feature>
<dbReference type="PROSITE" id="PS00012">
    <property type="entry name" value="PHOSPHOPANTETHEINE"/>
    <property type="match status" value="3"/>
</dbReference>
<dbReference type="InterPro" id="IPR020806">
    <property type="entry name" value="PKS_PP-bd"/>
</dbReference>
<dbReference type="GO" id="GO:0072330">
    <property type="term" value="P:monocarboxylic acid biosynthetic process"/>
    <property type="evidence" value="ECO:0007669"/>
    <property type="project" value="UniProtKB-ARBA"/>
</dbReference>
<dbReference type="FunFam" id="1.10.1200.10:FF:000016">
    <property type="entry name" value="Non-ribosomal peptide synthase"/>
    <property type="match status" value="1"/>
</dbReference>
<dbReference type="Gene3D" id="2.30.38.10">
    <property type="entry name" value="Luciferase, Domain 3"/>
    <property type="match status" value="4"/>
</dbReference>
<dbReference type="PANTHER" id="PTHR45527:SF1">
    <property type="entry name" value="FATTY ACID SYNTHASE"/>
    <property type="match status" value="1"/>
</dbReference>
<accession>A0A6H9YM23</accession>
<dbReference type="InterPro" id="IPR036736">
    <property type="entry name" value="ACP-like_sf"/>
</dbReference>
<dbReference type="SMART" id="SM00823">
    <property type="entry name" value="PKS_PP"/>
    <property type="match status" value="4"/>
</dbReference>
<dbReference type="SUPFAM" id="SSF52777">
    <property type="entry name" value="CoA-dependent acyltransferases"/>
    <property type="match status" value="12"/>
</dbReference>
<dbReference type="Gene3D" id="1.10.1200.10">
    <property type="entry name" value="ACP-like"/>
    <property type="match status" value="4"/>
</dbReference>
<proteinExistence type="predicted"/>
<dbReference type="InterPro" id="IPR020845">
    <property type="entry name" value="AMP-binding_CS"/>
</dbReference>
<dbReference type="SUPFAM" id="SSF47336">
    <property type="entry name" value="ACP-like"/>
    <property type="match status" value="4"/>
</dbReference>
<dbReference type="GO" id="GO:0043041">
    <property type="term" value="P:amino acid activation for nonribosomal peptide biosynthetic process"/>
    <property type="evidence" value="ECO:0007669"/>
    <property type="project" value="TreeGrafter"/>
</dbReference>
<dbReference type="FunFam" id="3.40.50.980:FF:000001">
    <property type="entry name" value="Non-ribosomal peptide synthetase"/>
    <property type="match status" value="4"/>
</dbReference>
<gene>
    <name evidence="8" type="ORF">F8566_30700</name>
</gene>
<dbReference type="GO" id="GO:0017000">
    <property type="term" value="P:antibiotic biosynthetic process"/>
    <property type="evidence" value="ECO:0007669"/>
    <property type="project" value="UniProtKB-KW"/>
</dbReference>
<reference evidence="8 9" key="1">
    <citation type="submission" date="2019-09" db="EMBL/GenBank/DDBJ databases">
        <title>Actinomadura physcomitrii sp. nov., a novel actinomycete isolated from moss [Physcomitrium sphaericum (Ludw) Fuernr].</title>
        <authorList>
            <person name="Zhuang X."/>
            <person name="Liu C."/>
        </authorList>
    </citation>
    <scope>NUCLEOTIDE SEQUENCE [LARGE SCALE GENOMIC DNA]</scope>
    <source>
        <strain evidence="8 9">HMC1</strain>
    </source>
</reference>
<dbReference type="FunFam" id="2.30.38.10:FF:000001">
    <property type="entry name" value="Non-ribosomal peptide synthetase PvdI"/>
    <property type="match status" value="4"/>
</dbReference>
<dbReference type="CDD" id="cd19540">
    <property type="entry name" value="LCL_NRPS-like"/>
    <property type="match status" value="1"/>
</dbReference>
<dbReference type="PANTHER" id="PTHR45527">
    <property type="entry name" value="NONRIBOSOMAL PEPTIDE SYNTHETASE"/>
    <property type="match status" value="1"/>
</dbReference>
<keyword evidence="5" id="KW-0045">Antibiotic biosynthesis</keyword>
<evidence type="ECO:0000256" key="6">
    <source>
        <dbReference type="SAM" id="MobiDB-lite"/>
    </source>
</evidence>
<dbReference type="PROSITE" id="PS50075">
    <property type="entry name" value="CARRIER"/>
    <property type="match status" value="4"/>
</dbReference>
<dbReference type="Proteomes" id="UP000468735">
    <property type="component" value="Unassembled WGS sequence"/>
</dbReference>
<dbReference type="CDD" id="cd05930">
    <property type="entry name" value="A_NRPS"/>
    <property type="match status" value="1"/>
</dbReference>
<dbReference type="InterPro" id="IPR045851">
    <property type="entry name" value="AMP-bd_C_sf"/>
</dbReference>
<evidence type="ECO:0000256" key="2">
    <source>
        <dbReference type="ARBA" id="ARBA00022450"/>
    </source>
</evidence>
<dbReference type="SUPFAM" id="SSF56801">
    <property type="entry name" value="Acetyl-CoA synthetase-like"/>
    <property type="match status" value="4"/>
</dbReference>
<dbReference type="PROSITE" id="PS00455">
    <property type="entry name" value="AMP_BINDING"/>
    <property type="match status" value="4"/>
</dbReference>
<feature type="domain" description="Carrier" evidence="7">
    <location>
        <begin position="4581"/>
        <end position="4656"/>
    </location>
</feature>
<dbReference type="InterPro" id="IPR006162">
    <property type="entry name" value="Ppantetheine_attach_site"/>
</dbReference>
<dbReference type="FunFam" id="3.40.50.12780:FF:000012">
    <property type="entry name" value="Non-ribosomal peptide synthetase"/>
    <property type="match status" value="3"/>
</dbReference>
<dbReference type="NCBIfam" id="TIGR01720">
    <property type="entry name" value="NRPS-para261"/>
    <property type="match status" value="1"/>
</dbReference>
<dbReference type="Gene3D" id="3.40.50.980">
    <property type="match status" value="8"/>
</dbReference>
<dbReference type="NCBIfam" id="TIGR01733">
    <property type="entry name" value="AA-adenyl-dom"/>
    <property type="match status" value="4"/>
</dbReference>
<dbReference type="CDD" id="cd17646">
    <property type="entry name" value="A_NRPS_AB3403-like"/>
    <property type="match status" value="1"/>
</dbReference>
<dbReference type="NCBIfam" id="NF003417">
    <property type="entry name" value="PRK04813.1"/>
    <property type="match status" value="4"/>
</dbReference>
<sequence>MSGGGFELPLTGAQAGIWLAQQIEPDSPAYTVGCHVELPPGADPARLAAAVRQTVMEADSLHVVFGERDGRPVQIARPCGEWSPTMLDLAAEPDPESAARAWIGADMGRVADLAGGPLFAHAVIVLGDGRIWWYHRYHHLVTDGSGILNLILRAAALYGDPEAAAPAWSLSRLVASDGEYRRSESHEADHEFWRARLAGLPDEPARLVECPPVQARAFERRTAELAADLTGRGRAVAADVGTRFSRLAIAAVAAYLHRSTGVQDVVLGLPVTGRLDAGLRDSPGLLSNVLPLRLTVRPDTTPAELIAAVAQEIRDLAAHGRYRGEDLARELGKPGGLRELIGPTVNVMPYHEGIHFGDLPVTVQYHSLGPVSDLSVVMYDRPAGQGVRIDLDADAAVCGPDELAAHERRLLAVLDAMIEHPDRPLGAIDLTTSDERRQVLDEFGGSVPEVQELSWTAAFERRVAETPDEIAVICESERLTYRELNGRANRLARLLRRRGVAAEDVVAVAVPRSADMVVALFGVMKAGAAYLPLDLDHPADRVAYMVEDSGARAVVSLSELAGDLPAIPHVLLDDPAVVDELAGLDEDDLPDPTGGDIGRAAYVIYTSGSTGRPKGVVVSHDGIGSLIATAVERLGVAPGSRVVQFASVGFDVAVWDLVMSLCVGGTAIVVPADRRVAGEELTGYLAEHRATHMILPPSLVAALPAECELPAGAVLVVGTEAVPAELIARWGDRMRVVVAYGLTEASVNSTLWLAEPGAEGPVPIGVPDPGTRCYILDSALRPVPPGVAGELYVAGRGLARGYLGRPGLTSERFVADPFGEPGDRMYRTGDRARWRPDGNIDFLGRGDGQIKIRGFRIEPGEVESALMAHDAVAQAAVVAREDHRGAKRLVAYVTGASTTGASTTGAAATDGGLDVAELRTFAAAQLPDYMVPGTIVVLAGTLPLTPNGKLDKDALPEPEWTASAGDAPPETPAEHTLAALFAEVLGLPAVGIHDSFFELGGDSIVAIQLVNRARRAGLALTPRDVFWRRTVAALAAAAVGTADADAERPHDPGVGIVEPTPIMRWLRAQGGEIDAFHQSVVVDVPADLDAETLTAALQTVIDHHGMVRARLDPADWTLHVPPPGSVRATDLIERVPPGTLAAHRERAAARLDLESGTMLQAVWCPGEGRLLLVGHHLVVDGVSSRILASDFARALAGEDLEPVVTSFGAWSRLITADARTSDASAWRDVAGEPVAVFGDRPLDRERDLAVGERSLTVSLPADMTAELLTAVPAAYHGTADDAMLTALAAAVAGWRAEHSELLVHLQGHGREQDEVAGDADLTRTVGWFTTLRPVRLAAGPVDWDDFTAGGAAVGRAFKRVKEQVRAVPVVAGLGYAGEAAGAQVLFNYLGRFRAERSGGDEPRAAGRDPRMPLAHTLEINVIVRDDAETGPELSATWSWPEGVLDFADVTDLAGAWLEALRGLVAHLRCLDVGGHTPSDFPLAAIAQEEIDQLEAAFGELSDVLPVTPLQEGLLFHALYDQDAADAYTVQQILELSGDVDAHELRRAVQSLLDRHAPLRAGFLQRADGRLVQFIPATTAVPWREVDGADAEAVADEELAHRFDLAAPPLLRAVFVRGDDGRHSLVLTLHHLISDGWSGPIMLRELAAGADARQAEPASYRDYFTWLAGRDREAARDAWREALAGLDEPTLLAGAGAGVDAAPARIGRVHAHLGDAVFRELLAWARSRGLTLGTVVQGAWGLLLGRVTGRRDVVFGSAVSGREAAIDGIESMVGLLVNTLPVRVTWRPDEPFAALFTRLQDRQAELLDHQHLGLAEIQRLTGFADGGTHGLFDTLIAVENYPLGDDLRASGAAFHISGADVRDATHYPLSLIVLPGERLELRFTHDLARLGPETVRQLSDGLVRLLEAVATGAETPVGRLDLLSPSARADATLMGETKEIPAETLASSIAAQAARTPDATAVIFGDSEVSYAELERRADRLARRLAVRGAGPGSFVAVAIPRSVELVVALLGVLKSGAAYVPLDVDYPADRLAFMLADSGARTVVTTADAPGFDGVERLLVDAADDLDDVGTEVVPARPDDPAYLIYTSGSTGRPKGVIVTHRAIVGHLTWTQGMFGMDAGDRMLQQASAGFDVSVWQLFWPLCAGGALVLAEPGGHYDPLHLAELIQRRRVTMLNFVPSVLQAMLATEELADGSWAVSLRKAFAAGEALSADAARRWLELTGTPVQNLYGPTETTVHVTWADGAAPVEGDGVPIGGPVWNTRLYVLDTCLRHVPAGVPGELYIAGDQLALGYHARAALTAARFVADPYGPPGERMYRTGDLVRRLPDGRLEYMGRTDHQVKLRGNRIELGEVEARLAGEDGVTGAVALIRGEGTGARLIGYVVGAPGADLDPAELRTAVAAALPAPMVPSVVVVLDALPLTPNGKLDRAALPEPETGPREVRAAANERERVLCEIFGALLGIDVGADDDFFVLGGDSIASITVSGRARKAGLPISPRDVFTYRTPAALAAAFVDEGVRAESLDEAELVELTDQELERVRATSPVPVEDVWPLSPLQEGIYFHATYDTGAIDVYTSQEVFSFDERVDADRLRAACAALLARNPSLRVGFTGEGLPRPVQFVGADVPPPLREIDLSSLPVAEQEERVAALLAADRTERFDLTSPPAMRLLLIRLGGGRDRLVISHHLILWDGWSAWLVLEQLFTLYAQAGDDSGMPRPGNYRDYLGWLAGQDADAALGAWSDALAGLDEPTLVRPADDGLQPMIPRNLDIELPAELGDRLRGTAREQGLTLNTMLNAAWGLVLSAAVGRDDVVFGTAVAGRPVAVPEVENIIGMFLNTVPVRITLKPGESVLDLLRRVQDERVALMPYEHLGLGDLQRETGHRRLFDTLFVLRDADGEERMLEFTRRNGIVDVANVDATHYPVTLIVTQGRRLRVTLSYRPDAFEDHEASALLDRFTMLLDQLPAGLADQVGGLDMLLPAERRSLGEEWDASRRPLPSVTVAELLSERAARIPDEIALVFGAERLTYGELDARVNRMARLLLARGAAPERVVALALPRSVEMVVALFAVLQTGAAYLPLDLEYPAERLEFMLGDTAPACVLTTTAVAATLPDAGVDRILVDDGAIAAELAGLPGEALDDAERPAFARDLPHRLEHPAYVIYTSGSTGRPKGVVTPYRGLTNMQFNHREAIFEPTIASVGGRRLRIAHTVSFAFDMSWEELLWLIEGHEVHVSDENLRRDAEALVAYCDRELIDVVNVTPTYAHHLIDEGLLDGHRPPLVLLGGEAVSETVWSTLRETPGTFGYNLYGPTEYTINTLGASTDDSGTSTVGRPIWNTRAYILDAALRPVPPGTPGELYISGVGLARGYHRRPGLTAASFVADPFSDEPGARMYRTGDLVRRRPDGNLDFLGRTDDQVKIRGYRVELGEIGAALEDHPLVAHAAVVADGSGPGGVKRLVGYVVPAGPVDATEIGAADELVTALREALKVRLPGYMVPAALMLVDRLPITVNGKLDVRALPKPEVSTGADSRPPRSPREQLLCEIFAELLGVERVGIDDDFFDLGGHSLLATRLVSRARAALGAELAIRDLFEAPTVAELAERAASSTAGRRPELVAVPERPAEPPLSYAQQRLWLIEQLEESSAAYNFPLVMRLRGALDVEALRDALGDVMARHEALRTLIVEREGRPFQRVLPVEDARPEFALLEATEAQLDAVLAMALGRPFDLAVEPPLRATVVRLATDEHVPDEHVVALLLHHITTDEWSDGPFLRDLSTAYAARTAGRAPEWEPLPVQYVDYTLWQRELLETDGLAARQLAYWRENLRGAPEQLELPTDRPHPARPTMSGGELTVELDPAACDGLRRIAQRSGASMFMVCHAAVAALLHRLGAGDDLPLGAPISGRTDEALDELVGFFVNTLVLRTDVSGDPTFAELVDRVRETDLAAFSHQDVPFEAVVEEVNPVRSPDRNPLFQVMVGYRNRAGDDFTLPGLTAVPQPVEARTAKFDLVFSFAEDAASGRIGCVLEFRSDIFDRSSVAVLGERLSRLVGAVAADPELTVGRIDVLTEEEREQVLTGFNQTDRAVEELTIPGLFGRLVAEQPEAVAVVDGPRSVTYAELDALSDRMAVLLARHGVRAEGVVGVAVPRSVEMVAVMLGVTKLGAAFLPMDLAHPGDRLAYMLDDARAAVVVVTEQVAGKVPEVEDVEVLSLDSPEIADELAGLADLAPGAVFAPIALDQAAYVIYTSGSTGRPKGVVVPHEGIGSLVATAVDRMGLRPDSRVLQFASIGFDVTIFELSMALCHGGTLVLVPDEARVPGPELTDFMNEQRITHAILPPSLVAALPPGCDIPEGAAVLVGTETVPPDVIARWAGHLRLLAAYGLTEATVNSTLWPAEQGWTGAVPIGVPDPNTRVHVLDERLQPVPPGVAGELYVTGRGLARGYLGRPGLSSERFVACPFGPPGTRMYRTGDRARWRTDGNVDFLGRADDQVKIRGYRIEPGEIAGAMTRHPGVTQAAVVADRSGRETRLVGYAVGQAGPAEIRAHVATLLPEYMVPAAVVVLDGPLPLTPNGKLDRRALPAPDWSSRVGSARPVTGREKALAGLFAEILELPEVGIHDNFFELGGHSMSAMRLLGRIRTVLDADLALRDVFDAPTVADLADHLDTTTARAGSDATVARPRLTPVERPSVLPAAPSQEWQWTRQRAGAPYDMAFALRSPDGLDEVALAAALDDVATRHEPLRTAFAERDGRLVQHDADFALERLQVADVEAAIRTLAAERAALTRPPFRARLLTDITGAQALLLTMHYIGVDEWSVVPLANDLATAYTARLTGEAPAWEPLPVSYADYTVWAHSLPVERQIAYWREHLSDAPRELTLPYDLASTQESRAEYVHLVLEPELHQAIDDLAAQTGTSMFMVLQAALATLLTRNGAGTDLPIASFVAGRTEEALTDLIGCFFNTVILRTDTSGDPTFRELLARIRESNLNALDHQDVPFDRVAKALGLPAPQVMLVHHEKARMAHIDGVVFEYVPTGARNAHLTVSFFEPQGDGPVECFLEYGSALFERATVQRLADELRTILTKETR</sequence>